<dbReference type="InterPro" id="IPR028250">
    <property type="entry name" value="DsbDN"/>
</dbReference>
<keyword evidence="3 18" id="KW-0813">Transport</keyword>
<feature type="transmembrane region" description="Helical" evidence="18">
    <location>
        <begin position="336"/>
        <end position="357"/>
    </location>
</feature>
<protein>
    <recommendedName>
        <fullName evidence="18">Thiol:disulfide interchange protein DsbD</fullName>
        <ecNumber evidence="18">1.8.1.8</ecNumber>
    </recommendedName>
    <alternativeName>
        <fullName evidence="18">Protein-disulfide reductase</fullName>
        <shortName evidence="18">Disulfide reductase</shortName>
    </alternativeName>
</protein>
<keyword evidence="5 18" id="KW-0997">Cell inner membrane</keyword>
<feature type="domain" description="Thioredoxin" evidence="19">
    <location>
        <begin position="448"/>
        <end position="584"/>
    </location>
</feature>
<evidence type="ECO:0000256" key="10">
    <source>
        <dbReference type="ARBA" id="ARBA00022989"/>
    </source>
</evidence>
<organism evidence="20 21">
    <name type="scientific">Gallaecimonas xiamenensis 3-C-1</name>
    <dbReference type="NCBI Taxonomy" id="745411"/>
    <lineage>
        <taxon>Bacteria</taxon>
        <taxon>Pseudomonadati</taxon>
        <taxon>Pseudomonadota</taxon>
        <taxon>Gammaproteobacteria</taxon>
        <taxon>Enterobacterales</taxon>
        <taxon>Gallaecimonadaceae</taxon>
        <taxon>Gallaecimonas</taxon>
    </lineage>
</organism>
<feature type="chain" id="PRO_5009015937" description="Thiol:disulfide interchange protein DsbD" evidence="18">
    <location>
        <begin position="19"/>
        <end position="585"/>
    </location>
</feature>
<dbReference type="NCBIfam" id="NF001419">
    <property type="entry name" value="PRK00293.1"/>
    <property type="match status" value="1"/>
</dbReference>
<dbReference type="GO" id="GO:0045454">
    <property type="term" value="P:cell redox homeostasis"/>
    <property type="evidence" value="ECO:0007669"/>
    <property type="project" value="TreeGrafter"/>
</dbReference>
<dbReference type="HAMAP" id="MF_00399">
    <property type="entry name" value="DbsD"/>
    <property type="match status" value="1"/>
</dbReference>
<accession>K2JXA7</accession>
<dbReference type="InterPro" id="IPR036929">
    <property type="entry name" value="DsbDN_sf"/>
</dbReference>
<evidence type="ECO:0000256" key="11">
    <source>
        <dbReference type="ARBA" id="ARBA00023002"/>
    </source>
</evidence>
<dbReference type="InterPro" id="IPR022910">
    <property type="entry name" value="Thiol_diS_interchange_DbsD"/>
</dbReference>
<dbReference type="GO" id="GO:0047134">
    <property type="term" value="F:protein-disulfide reductase [NAD(P)H] activity"/>
    <property type="evidence" value="ECO:0007669"/>
    <property type="project" value="UniProtKB-UniRule"/>
</dbReference>
<keyword evidence="8 18" id="KW-0201">Cytochrome c-type biogenesis</keyword>
<dbReference type="InterPro" id="IPR036249">
    <property type="entry name" value="Thioredoxin-like_sf"/>
</dbReference>
<dbReference type="Proteomes" id="UP000006755">
    <property type="component" value="Unassembled WGS sequence"/>
</dbReference>
<feature type="transmembrane region" description="Helical" evidence="18">
    <location>
        <begin position="298"/>
        <end position="316"/>
    </location>
</feature>
<dbReference type="EC" id="1.8.1.8" evidence="18"/>
<keyword evidence="4 18" id="KW-1003">Cell membrane</keyword>
<feature type="transmembrane region" description="Helical" evidence="18">
    <location>
        <begin position="177"/>
        <end position="201"/>
    </location>
</feature>
<comment type="caution">
    <text evidence="20">The sequence shown here is derived from an EMBL/GenBank/DDBJ whole genome shotgun (WGS) entry which is preliminary data.</text>
</comment>
<comment type="similarity">
    <text evidence="2 18">Belongs to the thioredoxin family. DsbD subfamily.</text>
</comment>
<evidence type="ECO:0000256" key="16">
    <source>
        <dbReference type="ARBA" id="ARBA00047388"/>
    </source>
</evidence>
<dbReference type="GO" id="GO:0017004">
    <property type="term" value="P:cytochrome complex assembly"/>
    <property type="evidence" value="ECO:0007669"/>
    <property type="project" value="UniProtKB-UniRule"/>
</dbReference>
<comment type="catalytic activity">
    <reaction evidence="16 18">
        <text>[protein]-dithiol + NAD(+) = [protein]-disulfide + NADH + H(+)</text>
        <dbReference type="Rhea" id="RHEA:18749"/>
        <dbReference type="Rhea" id="RHEA-COMP:10593"/>
        <dbReference type="Rhea" id="RHEA-COMP:10594"/>
        <dbReference type="ChEBI" id="CHEBI:15378"/>
        <dbReference type="ChEBI" id="CHEBI:29950"/>
        <dbReference type="ChEBI" id="CHEBI:50058"/>
        <dbReference type="ChEBI" id="CHEBI:57540"/>
        <dbReference type="ChEBI" id="CHEBI:57945"/>
        <dbReference type="EC" id="1.8.1.8"/>
    </reaction>
</comment>
<evidence type="ECO:0000256" key="4">
    <source>
        <dbReference type="ARBA" id="ARBA00022475"/>
    </source>
</evidence>
<keyword evidence="13 18" id="KW-0472">Membrane</keyword>
<feature type="transmembrane region" description="Helical" evidence="18">
    <location>
        <begin position="222"/>
        <end position="245"/>
    </location>
</feature>
<dbReference type="GO" id="GO:0009055">
    <property type="term" value="F:electron transfer activity"/>
    <property type="evidence" value="ECO:0007669"/>
    <property type="project" value="UniProtKB-UniRule"/>
</dbReference>
<dbReference type="InterPro" id="IPR003834">
    <property type="entry name" value="Cyt_c_assmbl_TM_dom"/>
</dbReference>
<feature type="disulfide bond" description="Redox-active" evidence="18">
    <location>
        <begin position="128"/>
        <end position="134"/>
    </location>
</feature>
<dbReference type="OrthoDB" id="9811036at2"/>
<gene>
    <name evidence="20" type="primary">dipZ</name>
    <name evidence="18" type="synonym">dsbD</name>
    <name evidence="20" type="ORF">B3C1_14420</name>
</gene>
<keyword evidence="7 18" id="KW-0732">Signal</keyword>
<feature type="disulfide bond" description="Redox-active" evidence="18">
    <location>
        <begin position="196"/>
        <end position="318"/>
    </location>
</feature>
<dbReference type="PROSITE" id="PS51352">
    <property type="entry name" value="THIOREDOXIN_2"/>
    <property type="match status" value="1"/>
</dbReference>
<comment type="catalytic activity">
    <reaction evidence="17 18">
        <text>[protein]-dithiol + NADP(+) = [protein]-disulfide + NADPH + H(+)</text>
        <dbReference type="Rhea" id="RHEA:18753"/>
        <dbReference type="Rhea" id="RHEA-COMP:10593"/>
        <dbReference type="Rhea" id="RHEA-COMP:10594"/>
        <dbReference type="ChEBI" id="CHEBI:15378"/>
        <dbReference type="ChEBI" id="CHEBI:29950"/>
        <dbReference type="ChEBI" id="CHEBI:50058"/>
        <dbReference type="ChEBI" id="CHEBI:57783"/>
        <dbReference type="ChEBI" id="CHEBI:58349"/>
        <dbReference type="EC" id="1.8.1.8"/>
    </reaction>
</comment>
<keyword evidence="15 18" id="KW-0676">Redox-active center</keyword>
<keyword evidence="21" id="KW-1185">Reference proteome</keyword>
<evidence type="ECO:0000256" key="1">
    <source>
        <dbReference type="ARBA" id="ARBA00004429"/>
    </source>
</evidence>
<dbReference type="InterPro" id="IPR017937">
    <property type="entry name" value="Thioredoxin_CS"/>
</dbReference>
<feature type="signal peptide" evidence="18">
    <location>
        <begin position="1"/>
        <end position="18"/>
    </location>
</feature>
<keyword evidence="14 18" id="KW-1015">Disulfide bond</keyword>
<comment type="function">
    <text evidence="18">Required to facilitate the formation of correct disulfide bonds in some periplasmic proteins and for the assembly of the periplasmic c-type cytochromes. Acts by transferring electrons from cytoplasmic thioredoxin to the periplasm. This transfer involves a cascade of disulfide bond formation and reduction steps.</text>
</comment>
<dbReference type="EMBL" id="AMRI01000022">
    <property type="protein sequence ID" value="EKE69890.1"/>
    <property type="molecule type" value="Genomic_DNA"/>
</dbReference>
<evidence type="ECO:0000256" key="12">
    <source>
        <dbReference type="ARBA" id="ARBA00023027"/>
    </source>
</evidence>
<evidence type="ECO:0000313" key="21">
    <source>
        <dbReference type="Proteomes" id="UP000006755"/>
    </source>
</evidence>
<dbReference type="AlphaFoldDB" id="K2JXA7"/>
<feature type="transmembrane region" description="Helical" evidence="18">
    <location>
        <begin position="430"/>
        <end position="447"/>
    </location>
</feature>
<dbReference type="CDD" id="cd02953">
    <property type="entry name" value="DsbDgamma"/>
    <property type="match status" value="1"/>
</dbReference>
<dbReference type="STRING" id="745411.B3C1_14420"/>
<dbReference type="InterPro" id="IPR013766">
    <property type="entry name" value="Thioredoxin_domain"/>
</dbReference>
<feature type="transmembrane region" description="Helical" evidence="18">
    <location>
        <begin position="257"/>
        <end position="277"/>
    </location>
</feature>
<evidence type="ECO:0000256" key="8">
    <source>
        <dbReference type="ARBA" id="ARBA00022748"/>
    </source>
</evidence>
<name>K2JXA7_9GAMM</name>
<feature type="transmembrane region" description="Helical" evidence="18">
    <location>
        <begin position="378"/>
        <end position="395"/>
    </location>
</feature>
<dbReference type="PANTHER" id="PTHR32234">
    <property type="entry name" value="THIOL:DISULFIDE INTERCHANGE PROTEIN DSBD"/>
    <property type="match status" value="1"/>
</dbReference>
<proteinExistence type="inferred from homology"/>
<reference evidence="20 21" key="1">
    <citation type="journal article" date="2012" name="J. Bacteriol.">
        <title>Genome Sequence of Gallaecimonas xiamenensis Type Strain 3-C-1.</title>
        <authorList>
            <person name="Lai Q."/>
            <person name="Wang L."/>
            <person name="Wang W."/>
            <person name="Shao Z."/>
        </authorList>
    </citation>
    <scope>NUCLEOTIDE SEQUENCE [LARGE SCALE GENOMIC DNA]</scope>
    <source>
        <strain evidence="20 21">3-C-1</strain>
    </source>
</reference>
<keyword evidence="9 18" id="KW-0249">Electron transport</keyword>
<evidence type="ECO:0000256" key="2">
    <source>
        <dbReference type="ARBA" id="ARBA00007241"/>
    </source>
</evidence>
<dbReference type="PATRIC" id="fig|745411.4.peg.2835"/>
<evidence type="ECO:0000313" key="20">
    <source>
        <dbReference type="EMBL" id="EKE69890.1"/>
    </source>
</evidence>
<feature type="transmembrane region" description="Helical" evidence="18">
    <location>
        <begin position="401"/>
        <end position="418"/>
    </location>
</feature>
<evidence type="ECO:0000259" key="19">
    <source>
        <dbReference type="PROSITE" id="PS51352"/>
    </source>
</evidence>
<sequence length="585" mass="62709" precursor="true">MKKLLLSLLLLLPLAVQAGAIPLPKADQLLADQPQFLPVDQAFQFNFQQDGDQLLLEWTAADGYYLYKAKFKVDGKGLTLGELALPQGQDHYDEFFGQTQVFYGQVQLTLPLSDIQPGATVVVSYQGCADDGLCYPPTRKTVPVDPVVAEAPAATAPEQGFVSEQNQLAQMLAGSSLGLTLLAFFGAGVLIAFTPCVFPMYPILTGIIAGAGKQLTTRRAMWLSFIYVQGMAITYTALGLIVASAGAQVQAAFQHPAVLIGLSLLFLLLAVAMFGGLNLQLPSGLQERLNALSNQQKAGSVPGVLVMGVISGLVASPCTTAPLTGALLFVAQSGDLLLGALALYALSLGMGLPLMLIGSTGSQWLPRAGAWMETIKHLFGFILLAVPLLLLGRLVPDHWALLAWAAWLLVTFAFLAQANSSTQPGFWKGVRTLVAFLGLFAGAMLGYRTLFEQAPASAPVQQEAGHFKKVRNLAEMQAAITEAAASGKPVMVDFYADWCVACKEFEKYTFSDPGVKARFANMVLLQTDVTESTSEQVAMMDHFAILGLPTILFFGPDGQERQDLRVTGFQKPVQFLKTLDQVAPQ</sequence>
<keyword evidence="6 18" id="KW-0812">Transmembrane</keyword>
<dbReference type="Gene3D" id="3.40.30.10">
    <property type="entry name" value="Glutaredoxin"/>
    <property type="match status" value="1"/>
</dbReference>
<dbReference type="SUPFAM" id="SSF52833">
    <property type="entry name" value="Thioredoxin-like"/>
    <property type="match status" value="1"/>
</dbReference>
<dbReference type="RefSeq" id="WP_008485719.1">
    <property type="nucleotide sequence ID" value="NZ_AMRI01000022.1"/>
</dbReference>
<dbReference type="Gene3D" id="2.60.40.1250">
    <property type="entry name" value="Thiol:disulfide interchange protein DsbD, N-terminal domain"/>
    <property type="match status" value="1"/>
</dbReference>
<dbReference type="PANTHER" id="PTHR32234:SF0">
    <property type="entry name" value="THIOL:DISULFIDE INTERCHANGE PROTEIN DSBD"/>
    <property type="match status" value="1"/>
</dbReference>
<evidence type="ECO:0000256" key="18">
    <source>
        <dbReference type="HAMAP-Rule" id="MF_00399"/>
    </source>
</evidence>
<evidence type="ECO:0000256" key="17">
    <source>
        <dbReference type="ARBA" id="ARBA00047804"/>
    </source>
</evidence>
<evidence type="ECO:0000256" key="3">
    <source>
        <dbReference type="ARBA" id="ARBA00022448"/>
    </source>
</evidence>
<dbReference type="GO" id="GO:0005886">
    <property type="term" value="C:plasma membrane"/>
    <property type="evidence" value="ECO:0007669"/>
    <property type="project" value="UniProtKB-SubCell"/>
</dbReference>
<dbReference type="SUPFAM" id="SSF74863">
    <property type="entry name" value="Thiol:disulfide interchange protein DsbD, N-terminal domain (DsbD-alpha)"/>
    <property type="match status" value="1"/>
</dbReference>
<evidence type="ECO:0000256" key="15">
    <source>
        <dbReference type="ARBA" id="ARBA00023284"/>
    </source>
</evidence>
<dbReference type="Pfam" id="PF11412">
    <property type="entry name" value="DsbD_N"/>
    <property type="match status" value="1"/>
</dbReference>
<evidence type="ECO:0000256" key="7">
    <source>
        <dbReference type="ARBA" id="ARBA00022729"/>
    </source>
</evidence>
<comment type="subcellular location">
    <subcellularLocation>
        <location evidence="1 18">Cell inner membrane</location>
        <topology evidence="1 18">Multi-pass membrane protein</topology>
    </subcellularLocation>
</comment>
<keyword evidence="10 18" id="KW-1133">Transmembrane helix</keyword>
<dbReference type="eggNOG" id="COG4232">
    <property type="taxonomic scope" value="Bacteria"/>
</dbReference>
<evidence type="ECO:0000256" key="13">
    <source>
        <dbReference type="ARBA" id="ARBA00023136"/>
    </source>
</evidence>
<dbReference type="Pfam" id="PF02683">
    <property type="entry name" value="DsbD_TM"/>
    <property type="match status" value="1"/>
</dbReference>
<evidence type="ECO:0000256" key="6">
    <source>
        <dbReference type="ARBA" id="ARBA00022692"/>
    </source>
</evidence>
<evidence type="ECO:0000256" key="9">
    <source>
        <dbReference type="ARBA" id="ARBA00022982"/>
    </source>
</evidence>
<evidence type="ECO:0000256" key="14">
    <source>
        <dbReference type="ARBA" id="ARBA00023157"/>
    </source>
</evidence>
<keyword evidence="11 18" id="KW-0560">Oxidoreductase</keyword>
<feature type="disulfide bond" description="Redox-active" evidence="18">
    <location>
        <begin position="499"/>
        <end position="502"/>
    </location>
</feature>
<evidence type="ECO:0000256" key="5">
    <source>
        <dbReference type="ARBA" id="ARBA00022519"/>
    </source>
</evidence>
<keyword evidence="12 18" id="KW-0520">NAD</keyword>
<dbReference type="PROSITE" id="PS00194">
    <property type="entry name" value="THIOREDOXIN_1"/>
    <property type="match status" value="1"/>
</dbReference>
<dbReference type="Pfam" id="PF13899">
    <property type="entry name" value="Thioredoxin_7"/>
    <property type="match status" value="1"/>
</dbReference>
<dbReference type="InterPro" id="IPR035671">
    <property type="entry name" value="DsbD_gamma"/>
</dbReference>